<evidence type="ECO:0000313" key="2">
    <source>
        <dbReference type="EMBL" id="SMX83372.1"/>
    </source>
</evidence>
<organism evidence="2 3">
    <name type="scientific">Brevibacterium aurantiacum</name>
    <dbReference type="NCBI Taxonomy" id="273384"/>
    <lineage>
        <taxon>Bacteria</taxon>
        <taxon>Bacillati</taxon>
        <taxon>Actinomycetota</taxon>
        <taxon>Actinomycetes</taxon>
        <taxon>Micrococcales</taxon>
        <taxon>Brevibacteriaceae</taxon>
        <taxon>Brevibacterium</taxon>
    </lineage>
</organism>
<sequence>MGSQGNTGPEERAEAAARDLADRGLAVTARAVRETASVRMTVAATVARAWRDAEAEDSKLTVPEAPADVTARFAAIWADAYRAAAATITPERDRLATEVAELHGEAEALTAEVVMAEEERDAARTAAGDAEARATRAQRGEQEEKTRTEIAQAAAKEANAERDRLSAQVDNLISRIPKLED</sequence>
<dbReference type="AlphaFoldDB" id="A0A2H1J861"/>
<evidence type="ECO:0000313" key="3">
    <source>
        <dbReference type="Proteomes" id="UP000234300"/>
    </source>
</evidence>
<dbReference type="RefSeq" id="WP_101556693.1">
    <property type="nucleotide sequence ID" value="NZ_FXZI01000003.1"/>
</dbReference>
<dbReference type="EMBL" id="FXZI01000003">
    <property type="protein sequence ID" value="SMX83372.1"/>
    <property type="molecule type" value="Genomic_DNA"/>
</dbReference>
<dbReference type="Proteomes" id="UP000234300">
    <property type="component" value="Unassembled WGS sequence"/>
</dbReference>
<evidence type="ECO:0008006" key="4">
    <source>
        <dbReference type="Google" id="ProtNLM"/>
    </source>
</evidence>
<protein>
    <recommendedName>
        <fullName evidence="4">Replication region DNA-binding N-term</fullName>
    </recommendedName>
</protein>
<evidence type="ECO:0000256" key="1">
    <source>
        <dbReference type="SAM" id="MobiDB-lite"/>
    </source>
</evidence>
<reference evidence="2 3" key="1">
    <citation type="submission" date="2017-03" db="EMBL/GenBank/DDBJ databases">
        <authorList>
            <person name="Afonso C.L."/>
            <person name="Miller P.J."/>
            <person name="Scott M.A."/>
            <person name="Spackman E."/>
            <person name="Goraichik I."/>
            <person name="Dimitrov K.M."/>
            <person name="Suarez D.L."/>
            <person name="Swayne D.E."/>
        </authorList>
    </citation>
    <scope>NUCLEOTIDE SEQUENCE [LARGE SCALE GENOMIC DNA]</scope>
    <source>
        <strain evidence="3">8(6)</strain>
    </source>
</reference>
<proteinExistence type="predicted"/>
<name>A0A2H1J861_BREAU</name>
<feature type="region of interest" description="Disordered" evidence="1">
    <location>
        <begin position="119"/>
        <end position="181"/>
    </location>
</feature>
<gene>
    <name evidence="2" type="ORF">BAURA86_01395</name>
</gene>
<feature type="compositionally biased region" description="Basic and acidic residues" evidence="1">
    <location>
        <begin position="130"/>
        <end position="148"/>
    </location>
</feature>
<accession>A0A2H1J861</accession>